<evidence type="ECO:0000256" key="3">
    <source>
        <dbReference type="ARBA" id="ARBA00023157"/>
    </source>
</evidence>
<dbReference type="GO" id="GO:0017004">
    <property type="term" value="P:cytochrome complex assembly"/>
    <property type="evidence" value="ECO:0007669"/>
    <property type="project" value="UniProtKB-KW"/>
</dbReference>
<dbReference type="PROSITE" id="PS51352">
    <property type="entry name" value="THIOREDOXIN_2"/>
    <property type="match status" value="1"/>
</dbReference>
<evidence type="ECO:0000313" key="8">
    <source>
        <dbReference type="Proteomes" id="UP000264217"/>
    </source>
</evidence>
<evidence type="ECO:0000256" key="1">
    <source>
        <dbReference type="ARBA" id="ARBA00004196"/>
    </source>
</evidence>
<keyword evidence="5" id="KW-0732">Signal</keyword>
<proteinExistence type="predicted"/>
<evidence type="ECO:0000256" key="4">
    <source>
        <dbReference type="ARBA" id="ARBA00023284"/>
    </source>
</evidence>
<dbReference type="EMBL" id="QWDC01000005">
    <property type="protein sequence ID" value="RFZ90107.1"/>
    <property type="molecule type" value="Genomic_DNA"/>
</dbReference>
<keyword evidence="8" id="KW-1185">Reference proteome</keyword>
<sequence length="448" mass="50103">MKKITTLIVLAALCLNFPLYAQFYGGVIKPVKTGETVPDLSFPLLSNNIVKSARLSDYRGKLVILDFWATWCAPCVMMIPKMDSLQKQFAGKVVFIPVSSQPQATVTTFMKKLNQQKGKHYDFPEATGDTTLVQMFPHSFLPHYVWIDQEGVVRSFTEFQDVNAANISKFLESRVPEMKQKIDAKPMAYIDSIPFLMNGNGGDGSDLLYHSVLTPYKPGLGLGILQTPEKDGGFRILGRNMNPLQLMAIAGGDKGRLYYMDLDEIKLDVADTAKINSNAIGQEYDEWLANGHGYCYELKVPASMKRHVFEIMRAEIQKFFPDYTVSFVPREKPCMVLESTGDHARMKPKGGTPATAMDRFGATLTNRPLRFLVAAANMKQVTKLPWVDRTGYKEPVTLTIRNGFDNLDKLNKELAVYGLTLKPGTQTVNEMHVSDKKEAASTQTTPSR</sequence>
<comment type="subcellular location">
    <subcellularLocation>
        <location evidence="1">Cell envelope</location>
    </subcellularLocation>
</comment>
<dbReference type="InterPro" id="IPR017937">
    <property type="entry name" value="Thioredoxin_CS"/>
</dbReference>
<dbReference type="PROSITE" id="PS00194">
    <property type="entry name" value="THIOREDOXIN_1"/>
    <property type="match status" value="1"/>
</dbReference>
<dbReference type="Pfam" id="PF00578">
    <property type="entry name" value="AhpC-TSA"/>
    <property type="match status" value="1"/>
</dbReference>
<feature type="domain" description="Thioredoxin" evidence="6">
    <location>
        <begin position="31"/>
        <end position="180"/>
    </location>
</feature>
<name>A0A372NNB8_9SPHI</name>
<feature type="chain" id="PRO_5017044035" evidence="5">
    <location>
        <begin position="22"/>
        <end position="448"/>
    </location>
</feature>
<dbReference type="InterPro" id="IPR050553">
    <property type="entry name" value="Thioredoxin_ResA/DsbE_sf"/>
</dbReference>
<dbReference type="OrthoDB" id="1118217at2"/>
<organism evidence="7 8">
    <name type="scientific">Mucilaginibacter conchicola</name>
    <dbReference type="NCBI Taxonomy" id="2303333"/>
    <lineage>
        <taxon>Bacteria</taxon>
        <taxon>Pseudomonadati</taxon>
        <taxon>Bacteroidota</taxon>
        <taxon>Sphingobacteriia</taxon>
        <taxon>Sphingobacteriales</taxon>
        <taxon>Sphingobacteriaceae</taxon>
        <taxon>Mucilaginibacter</taxon>
    </lineage>
</organism>
<accession>A0A372NNB8</accession>
<dbReference type="InterPro" id="IPR000866">
    <property type="entry name" value="AhpC/TSA"/>
</dbReference>
<dbReference type="InterPro" id="IPR013766">
    <property type="entry name" value="Thioredoxin_domain"/>
</dbReference>
<keyword evidence="3" id="KW-1015">Disulfide bond</keyword>
<feature type="signal peptide" evidence="5">
    <location>
        <begin position="1"/>
        <end position="21"/>
    </location>
</feature>
<dbReference type="GO" id="GO:0016209">
    <property type="term" value="F:antioxidant activity"/>
    <property type="evidence" value="ECO:0007669"/>
    <property type="project" value="InterPro"/>
</dbReference>
<dbReference type="PANTHER" id="PTHR42852:SF6">
    <property type="entry name" value="THIOL:DISULFIDE INTERCHANGE PROTEIN DSBE"/>
    <property type="match status" value="1"/>
</dbReference>
<dbReference type="AlphaFoldDB" id="A0A372NNB8"/>
<dbReference type="RefSeq" id="WP_117394074.1">
    <property type="nucleotide sequence ID" value="NZ_QWDC01000005.1"/>
</dbReference>
<dbReference type="CDD" id="cd02966">
    <property type="entry name" value="TlpA_like_family"/>
    <property type="match status" value="1"/>
</dbReference>
<keyword evidence="2" id="KW-0201">Cytochrome c-type biogenesis</keyword>
<dbReference type="Proteomes" id="UP000264217">
    <property type="component" value="Unassembled WGS sequence"/>
</dbReference>
<evidence type="ECO:0000256" key="2">
    <source>
        <dbReference type="ARBA" id="ARBA00022748"/>
    </source>
</evidence>
<dbReference type="GO" id="GO:0030313">
    <property type="term" value="C:cell envelope"/>
    <property type="evidence" value="ECO:0007669"/>
    <property type="project" value="UniProtKB-SubCell"/>
</dbReference>
<evidence type="ECO:0000313" key="7">
    <source>
        <dbReference type="EMBL" id="RFZ90107.1"/>
    </source>
</evidence>
<evidence type="ECO:0000256" key="5">
    <source>
        <dbReference type="SAM" id="SignalP"/>
    </source>
</evidence>
<protein>
    <submittedName>
        <fullName evidence="7">TlpA family protein disulfide reductase</fullName>
    </submittedName>
</protein>
<dbReference type="GO" id="GO:0016491">
    <property type="term" value="F:oxidoreductase activity"/>
    <property type="evidence" value="ECO:0007669"/>
    <property type="project" value="InterPro"/>
</dbReference>
<dbReference type="InterPro" id="IPR036249">
    <property type="entry name" value="Thioredoxin-like_sf"/>
</dbReference>
<dbReference type="Gene3D" id="3.40.30.10">
    <property type="entry name" value="Glutaredoxin"/>
    <property type="match status" value="1"/>
</dbReference>
<gene>
    <name evidence="7" type="ORF">D0C36_22970</name>
</gene>
<reference evidence="7 8" key="1">
    <citation type="submission" date="2018-08" db="EMBL/GenBank/DDBJ databases">
        <title>Mucilaginibacter sp. MYSH2.</title>
        <authorList>
            <person name="Seo T."/>
        </authorList>
    </citation>
    <scope>NUCLEOTIDE SEQUENCE [LARGE SCALE GENOMIC DNA]</scope>
    <source>
        <strain evidence="7 8">MYSH2</strain>
    </source>
</reference>
<dbReference type="PANTHER" id="PTHR42852">
    <property type="entry name" value="THIOL:DISULFIDE INTERCHANGE PROTEIN DSBE"/>
    <property type="match status" value="1"/>
</dbReference>
<comment type="caution">
    <text evidence="7">The sequence shown here is derived from an EMBL/GenBank/DDBJ whole genome shotgun (WGS) entry which is preliminary data.</text>
</comment>
<evidence type="ECO:0000259" key="6">
    <source>
        <dbReference type="PROSITE" id="PS51352"/>
    </source>
</evidence>
<keyword evidence="4" id="KW-0676">Redox-active center</keyword>
<dbReference type="SUPFAM" id="SSF52833">
    <property type="entry name" value="Thioredoxin-like"/>
    <property type="match status" value="1"/>
</dbReference>